<dbReference type="Proteomes" id="UP000694415">
    <property type="component" value="Unplaced"/>
</dbReference>
<evidence type="ECO:0000313" key="3">
    <source>
        <dbReference type="Proteomes" id="UP000694415"/>
    </source>
</evidence>
<dbReference type="GO" id="GO:0000813">
    <property type="term" value="C:ESCRT I complex"/>
    <property type="evidence" value="ECO:0007669"/>
    <property type="project" value="InterPro"/>
</dbReference>
<dbReference type="PANTHER" id="PTHR31612:SF2">
    <property type="entry name" value="MULTIVESICULAR BODY SUBUNIT 12A"/>
    <property type="match status" value="1"/>
</dbReference>
<dbReference type="GeneTree" id="ENSGT00940000160542"/>
<dbReference type="GO" id="GO:0019075">
    <property type="term" value="P:virus maturation"/>
    <property type="evidence" value="ECO:0007669"/>
    <property type="project" value="TreeGrafter"/>
</dbReference>
<dbReference type="GO" id="GO:0042058">
    <property type="term" value="P:regulation of epidermal growth factor receptor signaling pathway"/>
    <property type="evidence" value="ECO:0007669"/>
    <property type="project" value="TreeGrafter"/>
</dbReference>
<dbReference type="AlphaFoldDB" id="A0A8C6IKA8"/>
<dbReference type="PANTHER" id="PTHR31612">
    <property type="entry name" value="MULTIVESICULAR BODY SUBUNIT 12A"/>
    <property type="match status" value="1"/>
</dbReference>
<keyword evidence="3" id="KW-1185">Reference proteome</keyword>
<dbReference type="PROSITE" id="PS51498">
    <property type="entry name" value="MABP"/>
    <property type="match status" value="1"/>
</dbReference>
<dbReference type="InterPro" id="IPR018798">
    <property type="entry name" value="MVB12A/B"/>
</dbReference>
<reference evidence="2" key="2">
    <citation type="submission" date="2025-09" db="UniProtKB">
        <authorList>
            <consortium name="Ensembl"/>
        </authorList>
    </citation>
    <scope>IDENTIFICATION</scope>
</reference>
<dbReference type="GO" id="GO:0005829">
    <property type="term" value="C:cytosol"/>
    <property type="evidence" value="ECO:0007669"/>
    <property type="project" value="TreeGrafter"/>
</dbReference>
<dbReference type="InterPro" id="IPR023341">
    <property type="entry name" value="MABP"/>
</dbReference>
<dbReference type="GO" id="GO:0032801">
    <property type="term" value="P:receptor catabolic process"/>
    <property type="evidence" value="ECO:0007669"/>
    <property type="project" value="TreeGrafter"/>
</dbReference>
<dbReference type="InterPro" id="IPR040335">
    <property type="entry name" value="MVB12A"/>
</dbReference>
<dbReference type="Pfam" id="PF10240">
    <property type="entry name" value="DUF2464"/>
    <property type="match status" value="1"/>
</dbReference>
<dbReference type="Gene3D" id="2.100.10.50">
    <property type="match status" value="1"/>
</dbReference>
<dbReference type="GO" id="GO:0046755">
    <property type="term" value="P:viral budding"/>
    <property type="evidence" value="ECO:0007669"/>
    <property type="project" value="TreeGrafter"/>
</dbReference>
<feature type="domain" description="MABP" evidence="1">
    <location>
        <begin position="7"/>
        <end position="87"/>
    </location>
</feature>
<dbReference type="GO" id="GO:0032510">
    <property type="term" value="P:endosome to lysosome transport via multivesicular body sorting pathway"/>
    <property type="evidence" value="ECO:0007669"/>
    <property type="project" value="TreeGrafter"/>
</dbReference>
<proteinExistence type="predicted"/>
<dbReference type="Ensembl" id="ENSMSIT00000046400.1">
    <property type="protein sequence ID" value="ENSMSIP00000036824.1"/>
    <property type="gene ID" value="ENSMSIG00000030646.1"/>
</dbReference>
<evidence type="ECO:0000259" key="1">
    <source>
        <dbReference type="PROSITE" id="PS51498"/>
    </source>
</evidence>
<name>A0A8C6IKA8_MUSSI</name>
<reference evidence="2" key="1">
    <citation type="submission" date="2025-08" db="UniProtKB">
        <authorList>
            <consortium name="Ensembl"/>
        </authorList>
    </citation>
    <scope>IDENTIFICATION</scope>
</reference>
<protein>
    <submittedName>
        <fullName evidence="2">Multivesicular body subunit 12A</fullName>
    </submittedName>
</protein>
<organism evidence="2 3">
    <name type="scientific">Mus spicilegus</name>
    <name type="common">Mound-building mouse</name>
    <dbReference type="NCBI Taxonomy" id="10103"/>
    <lineage>
        <taxon>Eukaryota</taxon>
        <taxon>Metazoa</taxon>
        <taxon>Chordata</taxon>
        <taxon>Craniata</taxon>
        <taxon>Vertebrata</taxon>
        <taxon>Euteleostomi</taxon>
        <taxon>Mammalia</taxon>
        <taxon>Eutheria</taxon>
        <taxon>Euarchontoglires</taxon>
        <taxon>Glires</taxon>
        <taxon>Rodentia</taxon>
        <taxon>Myomorpha</taxon>
        <taxon>Muroidea</taxon>
        <taxon>Muridae</taxon>
        <taxon>Murinae</taxon>
        <taxon>Mus</taxon>
        <taxon>Mus</taxon>
    </lineage>
</organism>
<evidence type="ECO:0000313" key="2">
    <source>
        <dbReference type="Ensembl" id="ENSMSIP00000036824.1"/>
    </source>
</evidence>
<accession>A0A8C6IKA8</accession>
<sequence length="208" mass="21695">MDPGTDSAPLAGLVWSSASAPPPPGFSAITCTVEGGTASFGRGFAQKAGYFLCLSTLGIPENPQDNVVVDMQIVMDKGPLPSGFSAVNDPQDIRTLVALPSGARNPKPQGRCPSPARSARTCEASHWTHPKSPAKEATQSGPCPGWALGPPLYGGPTPSMRHPVSMAYQNLSAFGDLTIKSLADIEKEYNYGFVVEKTAAARLPPSVS</sequence>